<comment type="catalytic activity">
    <reaction evidence="10">
        <text>di-trans,octa-cis-undecaprenyl diphospho-N-acetyl-alpha-D-muramoyl-L-alanyl-D-glutamyl-meso-2,6-diaminopimeloyl-D-alanyl-D-alanine + UDP-N-acetyl-alpha-D-glucosamine = di-trans,octa-cis-undecaprenyl diphospho-[N-acetyl-alpha-D-glucosaminyl-(1-&gt;4)]-N-acetyl-alpha-D-muramoyl-L-alanyl-D-glutamyl-meso-2,6-diaminopimeloyl-D-alanyl-D-alanine + UDP + H(+)</text>
        <dbReference type="Rhea" id="RHEA:31227"/>
        <dbReference type="ChEBI" id="CHEBI:15378"/>
        <dbReference type="ChEBI" id="CHEBI:57705"/>
        <dbReference type="ChEBI" id="CHEBI:58223"/>
        <dbReference type="ChEBI" id="CHEBI:61387"/>
        <dbReference type="ChEBI" id="CHEBI:61388"/>
        <dbReference type="EC" id="2.4.1.227"/>
    </reaction>
</comment>
<comment type="caution">
    <text evidence="13">The sequence shown here is derived from an EMBL/GenBank/DDBJ whole genome shotgun (WGS) entry which is preliminary data.</text>
</comment>
<dbReference type="GO" id="GO:0005975">
    <property type="term" value="P:carbohydrate metabolic process"/>
    <property type="evidence" value="ECO:0007669"/>
    <property type="project" value="InterPro"/>
</dbReference>
<comment type="similarity">
    <text evidence="10">Belongs to the glycosyltransferase 28 family. MurG subfamily.</text>
</comment>
<dbReference type="InterPro" id="IPR007235">
    <property type="entry name" value="Glyco_trans_28_C"/>
</dbReference>
<dbReference type="GO" id="GO:0050511">
    <property type="term" value="F:undecaprenyldiphospho-muramoylpentapeptide beta-N-acetylglucosaminyltransferase activity"/>
    <property type="evidence" value="ECO:0007669"/>
    <property type="project" value="UniProtKB-UniRule"/>
</dbReference>
<dbReference type="Pfam" id="PF04101">
    <property type="entry name" value="Glyco_tran_28_C"/>
    <property type="match status" value="1"/>
</dbReference>
<comment type="caution">
    <text evidence="10">Lacks conserved residue(s) required for the propagation of feature annotation.</text>
</comment>
<dbReference type="Proteomes" id="UP000606463">
    <property type="component" value="Unassembled WGS sequence"/>
</dbReference>
<feature type="binding site" evidence="10">
    <location>
        <begin position="11"/>
        <end position="13"/>
    </location>
    <ligand>
        <name>UDP-N-acetyl-alpha-D-glucosamine</name>
        <dbReference type="ChEBI" id="CHEBI:57705"/>
    </ligand>
</feature>
<protein>
    <recommendedName>
        <fullName evidence="10">UDP-N-acetylglucosamine--N-acetylmuramyl-(pentapeptide) pyrophosphoryl-undecaprenol N-acetylglucosamine transferase</fullName>
        <ecNumber evidence="10">2.4.1.227</ecNumber>
    </recommendedName>
    <alternativeName>
        <fullName evidence="10">Undecaprenyl-PP-MurNAc-pentapeptide-UDPGlcNAc GlcNAc transferase</fullName>
    </alternativeName>
</protein>
<accession>A0A9D0YRD8</accession>
<feature type="binding site" evidence="10">
    <location>
        <position position="300"/>
    </location>
    <ligand>
        <name>UDP-N-acetyl-alpha-D-glucosamine</name>
        <dbReference type="ChEBI" id="CHEBI:57705"/>
    </ligand>
</feature>
<dbReference type="GO" id="GO:0005886">
    <property type="term" value="C:plasma membrane"/>
    <property type="evidence" value="ECO:0007669"/>
    <property type="project" value="UniProtKB-SubCell"/>
</dbReference>
<dbReference type="InterPro" id="IPR006009">
    <property type="entry name" value="GlcNAc_MurG"/>
</dbReference>
<evidence type="ECO:0000259" key="11">
    <source>
        <dbReference type="Pfam" id="PF03033"/>
    </source>
</evidence>
<feature type="domain" description="Glycosyltransferase family 28 N-terminal" evidence="11">
    <location>
        <begin position="5"/>
        <end position="147"/>
    </location>
</feature>
<dbReference type="GO" id="GO:0008360">
    <property type="term" value="P:regulation of cell shape"/>
    <property type="evidence" value="ECO:0007669"/>
    <property type="project" value="UniProtKB-KW"/>
</dbReference>
<evidence type="ECO:0000256" key="4">
    <source>
        <dbReference type="ARBA" id="ARBA00022679"/>
    </source>
</evidence>
<dbReference type="NCBIfam" id="TIGR01133">
    <property type="entry name" value="murG"/>
    <property type="match status" value="1"/>
</dbReference>
<comment type="subcellular location">
    <subcellularLocation>
        <location evidence="10">Cell membrane</location>
        <topology evidence="10">Peripheral membrane protein</topology>
        <orientation evidence="10">Cytoplasmic side</orientation>
    </subcellularLocation>
</comment>
<evidence type="ECO:0000256" key="2">
    <source>
        <dbReference type="ARBA" id="ARBA00022618"/>
    </source>
</evidence>
<dbReference type="PANTHER" id="PTHR21015:SF22">
    <property type="entry name" value="GLYCOSYLTRANSFERASE"/>
    <property type="match status" value="1"/>
</dbReference>
<dbReference type="CDD" id="cd03785">
    <property type="entry name" value="GT28_MurG"/>
    <property type="match status" value="1"/>
</dbReference>
<comment type="pathway">
    <text evidence="10">Cell wall biogenesis; peptidoglycan biosynthesis.</text>
</comment>
<dbReference type="GO" id="GO:0071555">
    <property type="term" value="P:cell wall organization"/>
    <property type="evidence" value="ECO:0007669"/>
    <property type="project" value="UniProtKB-KW"/>
</dbReference>
<evidence type="ECO:0000256" key="9">
    <source>
        <dbReference type="ARBA" id="ARBA00023316"/>
    </source>
</evidence>
<keyword evidence="2 10" id="KW-0132">Cell division</keyword>
<dbReference type="EMBL" id="DQVE01000056">
    <property type="protein sequence ID" value="HIP98810.1"/>
    <property type="molecule type" value="Genomic_DNA"/>
</dbReference>
<keyword evidence="1 10" id="KW-1003">Cell membrane</keyword>
<organism evidence="13 14">
    <name type="scientific">Aquifex aeolicus</name>
    <dbReference type="NCBI Taxonomy" id="63363"/>
    <lineage>
        <taxon>Bacteria</taxon>
        <taxon>Pseudomonadati</taxon>
        <taxon>Aquificota</taxon>
        <taxon>Aquificia</taxon>
        <taxon>Aquificales</taxon>
        <taxon>Aquificaceae</taxon>
        <taxon>Aquifex</taxon>
    </lineage>
</organism>
<keyword evidence="4 10" id="KW-0808">Transferase</keyword>
<evidence type="ECO:0000256" key="10">
    <source>
        <dbReference type="HAMAP-Rule" id="MF_00033"/>
    </source>
</evidence>
<evidence type="ECO:0000256" key="7">
    <source>
        <dbReference type="ARBA" id="ARBA00023136"/>
    </source>
</evidence>
<sequence>MVYLTLSGGGTGGHFYPLLAFARYLKRRQTPFEGIIFFGDRRGIEFKKRNLIEETFDSHFYLPMGKFKNRSTLRVLVTTLKTLRASFEIAKRLKGKRFIALTFGGYTSAPLGFLCGMKRAPLFVHEQNAIPGMGNRFLSRIASKVFITFPHSERYFPKRKVVLTGLPLREEIKEVRKLSEDQVLKELGWERKFTVTVLGGSQGAKTLNRLAVKLSTLLREEIRLVHISGERNYKETLEAYKKVGPKCEVKIYPFYEDIGKLLRVSNLAISRAGASSSMELSYFGIPTIFVPYPYAVYNHQEENARYFVKGGGAYLLREKELSAQKVKNLVLNHFRDPSLEKQMGEAMKKLFIPNAEKNILSHLLEVI</sequence>
<keyword evidence="8 10" id="KW-0131">Cell cycle</keyword>
<dbReference type="Pfam" id="PF03033">
    <property type="entry name" value="Glyco_transf_28"/>
    <property type="match status" value="1"/>
</dbReference>
<evidence type="ECO:0000313" key="13">
    <source>
        <dbReference type="EMBL" id="HIP98810.1"/>
    </source>
</evidence>
<evidence type="ECO:0000256" key="8">
    <source>
        <dbReference type="ARBA" id="ARBA00023306"/>
    </source>
</evidence>
<feature type="domain" description="Glycosyl transferase family 28 C-terminal" evidence="12">
    <location>
        <begin position="194"/>
        <end position="358"/>
    </location>
</feature>
<proteinExistence type="inferred from homology"/>
<evidence type="ECO:0000256" key="1">
    <source>
        <dbReference type="ARBA" id="ARBA00022475"/>
    </source>
</evidence>
<gene>
    <name evidence="10 13" type="primary">murG</name>
    <name evidence="13" type="ORF">EYH37_05585</name>
</gene>
<dbReference type="GO" id="GO:0009252">
    <property type="term" value="P:peptidoglycan biosynthetic process"/>
    <property type="evidence" value="ECO:0007669"/>
    <property type="project" value="UniProtKB-UniRule"/>
</dbReference>
<dbReference type="InterPro" id="IPR004276">
    <property type="entry name" value="GlycoTrans_28_N"/>
</dbReference>
<keyword evidence="3 10" id="KW-0328">Glycosyltransferase</keyword>
<feature type="binding site" evidence="10">
    <location>
        <position position="201"/>
    </location>
    <ligand>
        <name>UDP-N-acetyl-alpha-D-glucosamine</name>
        <dbReference type="ChEBI" id="CHEBI:57705"/>
    </ligand>
</feature>
<evidence type="ECO:0000259" key="12">
    <source>
        <dbReference type="Pfam" id="PF04101"/>
    </source>
</evidence>
<feature type="binding site" evidence="10">
    <location>
        <position position="128"/>
    </location>
    <ligand>
        <name>UDP-N-acetyl-alpha-D-glucosamine</name>
        <dbReference type="ChEBI" id="CHEBI:57705"/>
    </ligand>
</feature>
<keyword evidence="6 10" id="KW-0573">Peptidoglycan synthesis</keyword>
<dbReference type="HAMAP" id="MF_00033">
    <property type="entry name" value="MurG"/>
    <property type="match status" value="1"/>
</dbReference>
<dbReference type="EC" id="2.4.1.227" evidence="10"/>
<evidence type="ECO:0000256" key="5">
    <source>
        <dbReference type="ARBA" id="ARBA00022960"/>
    </source>
</evidence>
<keyword evidence="5 10" id="KW-0133">Cell shape</keyword>
<evidence type="ECO:0000313" key="14">
    <source>
        <dbReference type="Proteomes" id="UP000606463"/>
    </source>
</evidence>
<dbReference type="Gene3D" id="3.40.50.2000">
    <property type="entry name" value="Glycogen Phosphorylase B"/>
    <property type="match status" value="2"/>
</dbReference>
<name>A0A9D0YRD8_AQUAO</name>
<dbReference type="SUPFAM" id="SSF53756">
    <property type="entry name" value="UDP-Glycosyltransferase/glycogen phosphorylase"/>
    <property type="match status" value="1"/>
</dbReference>
<evidence type="ECO:0000256" key="6">
    <source>
        <dbReference type="ARBA" id="ARBA00022984"/>
    </source>
</evidence>
<dbReference type="AlphaFoldDB" id="A0A9D0YRD8"/>
<evidence type="ECO:0000256" key="3">
    <source>
        <dbReference type="ARBA" id="ARBA00022676"/>
    </source>
</evidence>
<dbReference type="GO" id="GO:0051301">
    <property type="term" value="P:cell division"/>
    <property type="evidence" value="ECO:0007669"/>
    <property type="project" value="UniProtKB-KW"/>
</dbReference>
<keyword evidence="9 10" id="KW-0961">Cell wall biogenesis/degradation</keyword>
<comment type="function">
    <text evidence="10">Cell wall formation. Catalyzes the transfer of a GlcNAc subunit on undecaprenyl-pyrophosphoryl-MurNAc-pentapeptide (lipid intermediate I) to form undecaprenyl-pyrophosphoryl-MurNAc-(pentapeptide)GlcNAc (lipid intermediate II).</text>
</comment>
<reference evidence="13" key="1">
    <citation type="journal article" date="2020" name="ISME J.">
        <title>Gammaproteobacteria mediating utilization of methyl-, sulfur- and petroleum organic compounds in deep ocean hydrothermal plumes.</title>
        <authorList>
            <person name="Zhou Z."/>
            <person name="Liu Y."/>
            <person name="Pan J."/>
            <person name="Cron B.R."/>
            <person name="Toner B.M."/>
            <person name="Anantharaman K."/>
            <person name="Breier J.A."/>
            <person name="Dick G.J."/>
            <person name="Li M."/>
        </authorList>
    </citation>
    <scope>NUCLEOTIDE SEQUENCE</scope>
    <source>
        <strain evidence="13">SZUA-1501</strain>
    </source>
</reference>
<dbReference type="PANTHER" id="PTHR21015">
    <property type="entry name" value="UDP-N-ACETYLGLUCOSAMINE--N-ACETYLMURAMYL-(PENTAPEPTIDE) PYROPHOSPHORYL-UNDECAPRENOL N-ACETYLGLUCOSAMINE TRANSFERASE 1"/>
    <property type="match status" value="1"/>
</dbReference>
<keyword evidence="7 10" id="KW-0472">Membrane</keyword>
<feature type="binding site" evidence="10">
    <location>
        <position position="169"/>
    </location>
    <ligand>
        <name>UDP-N-acetyl-alpha-D-glucosamine</name>
        <dbReference type="ChEBI" id="CHEBI:57705"/>
    </ligand>
</feature>